<comment type="caution">
    <text evidence="2">The sequence shown here is derived from an EMBL/GenBank/DDBJ whole genome shotgun (WGS) entry which is preliminary data.</text>
</comment>
<proteinExistence type="predicted"/>
<evidence type="ECO:0000256" key="1">
    <source>
        <dbReference type="SAM" id="Phobius"/>
    </source>
</evidence>
<accession>A0ABR8USW2</accession>
<reference evidence="2 3" key="1">
    <citation type="submission" date="2020-08" db="EMBL/GenBank/DDBJ databases">
        <title>A Genomic Blueprint of the Chicken Gut Microbiome.</title>
        <authorList>
            <person name="Gilroy R."/>
            <person name="Ravi A."/>
            <person name="Getino M."/>
            <person name="Pursley I."/>
            <person name="Horton D.L."/>
            <person name="Alikhan N.-F."/>
            <person name="Baker D."/>
            <person name="Gharbi K."/>
            <person name="Hall N."/>
            <person name="Watson M."/>
            <person name="Adriaenssens E.M."/>
            <person name="Foster-Nyarko E."/>
            <person name="Jarju S."/>
            <person name="Secka A."/>
            <person name="Antonio M."/>
            <person name="Oren A."/>
            <person name="Chaudhuri R."/>
            <person name="La Ragione R.M."/>
            <person name="Hildebrand F."/>
            <person name="Pallen M.J."/>
        </authorList>
    </citation>
    <scope>NUCLEOTIDE SEQUENCE [LARGE SCALE GENOMIC DNA]</scope>
    <source>
        <strain evidence="2 3">Sa2CUA1</strain>
    </source>
</reference>
<sequence length="205" mass="20939">MTVRAARLVRGWAAAFAATAVASASHVLGGGSTPEPAIVLFSLALSGMVSCLLAGRSLSLLRLSAAVVFSQGLFHFLFSLGSAPATVGTQAGHAGHAAFLSGIAERSLAAEPAQAAAAAGLLMWASHALAAAATVWLLACGEKAARRLIEALGLRPGALLPLFFPEHLPRPVALVLAYRPRGLRNLGIPLLAFRHRGPPAAFVSA</sequence>
<feature type="transmembrane region" description="Helical" evidence="1">
    <location>
        <begin position="34"/>
        <end position="53"/>
    </location>
</feature>
<keyword evidence="1" id="KW-1133">Transmembrane helix</keyword>
<gene>
    <name evidence="2" type="ORF">H9639_09900</name>
</gene>
<dbReference type="Proteomes" id="UP000609874">
    <property type="component" value="Unassembled WGS sequence"/>
</dbReference>
<keyword evidence="3" id="KW-1185">Reference proteome</keyword>
<evidence type="ECO:0000313" key="3">
    <source>
        <dbReference type="Proteomes" id="UP000609874"/>
    </source>
</evidence>
<feature type="transmembrane region" description="Helical" evidence="1">
    <location>
        <begin position="115"/>
        <end position="139"/>
    </location>
</feature>
<name>A0ABR8USW2_9MICC</name>
<feature type="transmembrane region" description="Helical" evidence="1">
    <location>
        <begin position="60"/>
        <end position="78"/>
    </location>
</feature>
<protein>
    <recommendedName>
        <fullName evidence="4">MFS transporter</fullName>
    </recommendedName>
</protein>
<evidence type="ECO:0008006" key="4">
    <source>
        <dbReference type="Google" id="ProtNLM"/>
    </source>
</evidence>
<dbReference type="RefSeq" id="WP_191807928.1">
    <property type="nucleotide sequence ID" value="NZ_JACSQD010000004.1"/>
</dbReference>
<keyword evidence="1" id="KW-0812">Transmembrane</keyword>
<dbReference type="EMBL" id="JACSQD010000004">
    <property type="protein sequence ID" value="MBD7995608.1"/>
    <property type="molecule type" value="Genomic_DNA"/>
</dbReference>
<organism evidence="2 3">
    <name type="scientific">Arthrobacter gallicola</name>
    <dbReference type="NCBI Taxonomy" id="2762225"/>
    <lineage>
        <taxon>Bacteria</taxon>
        <taxon>Bacillati</taxon>
        <taxon>Actinomycetota</taxon>
        <taxon>Actinomycetes</taxon>
        <taxon>Micrococcales</taxon>
        <taxon>Micrococcaceae</taxon>
        <taxon>Arthrobacter</taxon>
    </lineage>
</organism>
<keyword evidence="1" id="KW-0472">Membrane</keyword>
<evidence type="ECO:0000313" key="2">
    <source>
        <dbReference type="EMBL" id="MBD7995608.1"/>
    </source>
</evidence>